<sequence length="84" mass="9197">MTSFSTDPTASPRRLPLLATTPNRTYVVSYLLIHILLCDNICILYYKCTSFTDTSLFSPAAFAKGFIGCSKGTYLSGQKGVLMC</sequence>
<evidence type="ECO:0000256" key="1">
    <source>
        <dbReference type="SAM" id="Phobius"/>
    </source>
</evidence>
<name>L8G9P1_PSED2</name>
<accession>L8G9P1</accession>
<keyword evidence="3" id="KW-1185">Reference proteome</keyword>
<dbReference type="EMBL" id="GL573235">
    <property type="protein sequence ID" value="ELR09368.1"/>
    <property type="molecule type" value="Genomic_DNA"/>
</dbReference>
<keyword evidence="1" id="KW-0812">Transmembrane</keyword>
<keyword evidence="1" id="KW-1133">Transmembrane helix</keyword>
<dbReference type="InParanoid" id="L8G9P1"/>
<evidence type="ECO:0000313" key="2">
    <source>
        <dbReference type="EMBL" id="ELR09368.1"/>
    </source>
</evidence>
<reference evidence="3" key="1">
    <citation type="submission" date="2010-09" db="EMBL/GenBank/DDBJ databases">
        <title>The genome sequence of Geomyces destructans 20631-21.</title>
        <authorList>
            <consortium name="The Broad Institute Genome Sequencing Platform"/>
            <person name="Cuomo C.A."/>
            <person name="Blehert D.S."/>
            <person name="Lorch J.M."/>
            <person name="Young S.K."/>
            <person name="Zeng Q."/>
            <person name="Gargeya S."/>
            <person name="Fitzgerald M."/>
            <person name="Haas B."/>
            <person name="Abouelleil A."/>
            <person name="Alvarado L."/>
            <person name="Arachchi H.M."/>
            <person name="Berlin A."/>
            <person name="Brown A."/>
            <person name="Chapman S.B."/>
            <person name="Chen Z."/>
            <person name="Dunbar C."/>
            <person name="Freedman E."/>
            <person name="Gearin G."/>
            <person name="Gellesch M."/>
            <person name="Goldberg J."/>
            <person name="Griggs A."/>
            <person name="Gujja S."/>
            <person name="Heiman D."/>
            <person name="Howarth C."/>
            <person name="Larson L."/>
            <person name="Lui A."/>
            <person name="MacDonald P.J.P."/>
            <person name="Montmayeur A."/>
            <person name="Murphy C."/>
            <person name="Neiman D."/>
            <person name="Pearson M."/>
            <person name="Priest M."/>
            <person name="Roberts A."/>
            <person name="Saif S."/>
            <person name="Shea T."/>
            <person name="Shenoy N."/>
            <person name="Sisk P."/>
            <person name="Stolte C."/>
            <person name="Sykes S."/>
            <person name="Wortman J."/>
            <person name="Nusbaum C."/>
            <person name="Birren B."/>
        </authorList>
    </citation>
    <scope>NUCLEOTIDE SEQUENCE [LARGE SCALE GENOMIC DNA]</scope>
    <source>
        <strain evidence="3">ATCC MYA-4855 / 20631-21</strain>
    </source>
</reference>
<protein>
    <submittedName>
        <fullName evidence="2">Uncharacterized protein</fullName>
    </submittedName>
</protein>
<keyword evidence="1" id="KW-0472">Membrane</keyword>
<feature type="transmembrane region" description="Helical" evidence="1">
    <location>
        <begin position="27"/>
        <end position="46"/>
    </location>
</feature>
<dbReference type="VEuPathDB" id="FungiDB:GMDG_03934"/>
<dbReference type="Proteomes" id="UP000011064">
    <property type="component" value="Unassembled WGS sequence"/>
</dbReference>
<evidence type="ECO:0000313" key="3">
    <source>
        <dbReference type="Proteomes" id="UP000011064"/>
    </source>
</evidence>
<gene>
    <name evidence="2" type="ORF">GMDG_03934</name>
</gene>
<organism evidence="2 3">
    <name type="scientific">Pseudogymnoascus destructans (strain ATCC MYA-4855 / 20631-21)</name>
    <name type="common">Bat white-nose syndrome fungus</name>
    <name type="synonym">Geomyces destructans</name>
    <dbReference type="NCBI Taxonomy" id="658429"/>
    <lineage>
        <taxon>Eukaryota</taxon>
        <taxon>Fungi</taxon>
        <taxon>Dikarya</taxon>
        <taxon>Ascomycota</taxon>
        <taxon>Pezizomycotina</taxon>
        <taxon>Leotiomycetes</taxon>
        <taxon>Thelebolales</taxon>
        <taxon>Thelebolaceae</taxon>
        <taxon>Pseudogymnoascus</taxon>
    </lineage>
</organism>
<dbReference type="HOGENOM" id="CLU_2528396_0_0_1"/>
<dbReference type="AlphaFoldDB" id="L8G9P1"/>
<proteinExistence type="predicted"/>